<dbReference type="Proteomes" id="UP000653076">
    <property type="component" value="Unassembled WGS sequence"/>
</dbReference>
<evidence type="ECO:0000313" key="3">
    <source>
        <dbReference type="Proteomes" id="UP000653076"/>
    </source>
</evidence>
<evidence type="ECO:0000313" key="2">
    <source>
        <dbReference type="EMBL" id="GIJ27009.1"/>
    </source>
</evidence>
<dbReference type="SUPFAM" id="SSF48452">
    <property type="entry name" value="TPR-like"/>
    <property type="match status" value="2"/>
</dbReference>
<feature type="domain" description="HTH cro/C1-type" evidence="1">
    <location>
        <begin position="12"/>
        <end position="65"/>
    </location>
</feature>
<dbReference type="RefSeq" id="WP_204034601.1">
    <property type="nucleotide sequence ID" value="NZ_BOPC01000027.1"/>
</dbReference>
<protein>
    <submittedName>
        <fullName evidence="2">Transcriptional regulator</fullName>
    </submittedName>
</protein>
<dbReference type="InterPro" id="IPR011990">
    <property type="entry name" value="TPR-like_helical_dom_sf"/>
</dbReference>
<dbReference type="InterPro" id="IPR001387">
    <property type="entry name" value="Cro/C1-type_HTH"/>
</dbReference>
<sequence length="429" mass="45693">MTIDVPAVGPRIQRLRTALGLTQRALAEPRYTAAYVSAVESGRRVPSGEALAHFADRLGVTQTDLTTGRSPADRVRLLLRLVRAAGVARTDRAEAEATYRETVDAAATFEDAILGARALLGLADIALRAGQTDVAVAHVGRAEALLSGASPHVRAEAVVARAQVVGRSGDPRYATFLLAEARDTLLRDGYPDPAMLLDLHSELALWHGELDDEPAAADAAERALAFAVLPDPAGVAELHLTVAESLLVDGRAAEAEAAAEQARQAARQAASSVQLAACRRARGRRRWSTGDVAGALMDLTAAHAALVAAGYATAAAECGVELAEIYRTIGRRDEARESLGPAERVEEPEVRARAARLRGLLRADVGDRAGAEGDLRAALDGYRSAGRRRELATTVLLLAEWLQRWDRPDDALDLLHAGLREVELLGDRR</sequence>
<proteinExistence type="predicted"/>
<dbReference type="SMART" id="SM00530">
    <property type="entry name" value="HTH_XRE"/>
    <property type="match status" value="1"/>
</dbReference>
<reference evidence="2 3" key="1">
    <citation type="submission" date="2021-01" db="EMBL/GenBank/DDBJ databases">
        <title>Whole genome shotgun sequence of Verrucosispora qiuiae NBRC 106684.</title>
        <authorList>
            <person name="Komaki H."/>
            <person name="Tamura T."/>
        </authorList>
    </citation>
    <scope>NUCLEOTIDE SEQUENCE [LARGE SCALE GENOMIC DNA]</scope>
    <source>
        <strain evidence="2 3">NBRC 106684</strain>
    </source>
</reference>
<accession>A0ABQ4JA39</accession>
<dbReference type="Gene3D" id="1.10.260.40">
    <property type="entry name" value="lambda repressor-like DNA-binding domains"/>
    <property type="match status" value="1"/>
</dbReference>
<gene>
    <name evidence="2" type="ORF">Vqi01_21710</name>
</gene>
<dbReference type="SUPFAM" id="SSF47413">
    <property type="entry name" value="lambda repressor-like DNA-binding domains"/>
    <property type="match status" value="1"/>
</dbReference>
<keyword evidence="3" id="KW-1185">Reference proteome</keyword>
<dbReference type="Gene3D" id="1.25.40.10">
    <property type="entry name" value="Tetratricopeptide repeat domain"/>
    <property type="match status" value="2"/>
</dbReference>
<dbReference type="EMBL" id="BOPC01000027">
    <property type="protein sequence ID" value="GIJ27009.1"/>
    <property type="molecule type" value="Genomic_DNA"/>
</dbReference>
<name>A0ABQ4JA39_9ACTN</name>
<dbReference type="CDD" id="cd00093">
    <property type="entry name" value="HTH_XRE"/>
    <property type="match status" value="1"/>
</dbReference>
<dbReference type="InterPro" id="IPR010982">
    <property type="entry name" value="Lambda_DNA-bd_dom_sf"/>
</dbReference>
<organism evidence="2 3">
    <name type="scientific">Micromonospora qiuiae</name>
    <dbReference type="NCBI Taxonomy" id="502268"/>
    <lineage>
        <taxon>Bacteria</taxon>
        <taxon>Bacillati</taxon>
        <taxon>Actinomycetota</taxon>
        <taxon>Actinomycetes</taxon>
        <taxon>Micromonosporales</taxon>
        <taxon>Micromonosporaceae</taxon>
        <taxon>Micromonospora</taxon>
    </lineage>
</organism>
<evidence type="ECO:0000259" key="1">
    <source>
        <dbReference type="PROSITE" id="PS50943"/>
    </source>
</evidence>
<dbReference type="Pfam" id="PF13560">
    <property type="entry name" value="HTH_31"/>
    <property type="match status" value="1"/>
</dbReference>
<comment type="caution">
    <text evidence="2">The sequence shown here is derived from an EMBL/GenBank/DDBJ whole genome shotgun (WGS) entry which is preliminary data.</text>
</comment>
<dbReference type="PROSITE" id="PS50943">
    <property type="entry name" value="HTH_CROC1"/>
    <property type="match status" value="1"/>
</dbReference>